<proteinExistence type="predicted"/>
<organism evidence="1 2">
    <name type="scientific">Daphnia magna</name>
    <dbReference type="NCBI Taxonomy" id="35525"/>
    <lineage>
        <taxon>Eukaryota</taxon>
        <taxon>Metazoa</taxon>
        <taxon>Ecdysozoa</taxon>
        <taxon>Arthropoda</taxon>
        <taxon>Crustacea</taxon>
        <taxon>Branchiopoda</taxon>
        <taxon>Diplostraca</taxon>
        <taxon>Cladocera</taxon>
        <taxon>Anomopoda</taxon>
        <taxon>Daphniidae</taxon>
        <taxon>Daphnia</taxon>
    </lineage>
</organism>
<protein>
    <submittedName>
        <fullName evidence="1">Uncharacterized protein</fullName>
    </submittedName>
</protein>
<dbReference type="EMBL" id="JAOYFB010000005">
    <property type="protein sequence ID" value="KAK4016363.1"/>
    <property type="molecule type" value="Genomic_DNA"/>
</dbReference>
<comment type="caution">
    <text evidence="1">The sequence shown here is derived from an EMBL/GenBank/DDBJ whole genome shotgun (WGS) entry which is preliminary data.</text>
</comment>
<evidence type="ECO:0000313" key="1">
    <source>
        <dbReference type="EMBL" id="KAK4016363.1"/>
    </source>
</evidence>
<reference evidence="1 2" key="1">
    <citation type="journal article" date="2023" name="Nucleic Acids Res.">
        <title>The hologenome of Daphnia magna reveals possible DNA methylation and microbiome-mediated evolution of the host genome.</title>
        <authorList>
            <person name="Chaturvedi A."/>
            <person name="Li X."/>
            <person name="Dhandapani V."/>
            <person name="Marshall H."/>
            <person name="Kissane S."/>
            <person name="Cuenca-Cambronero M."/>
            <person name="Asole G."/>
            <person name="Calvet F."/>
            <person name="Ruiz-Romero M."/>
            <person name="Marangio P."/>
            <person name="Guigo R."/>
            <person name="Rago D."/>
            <person name="Mirbahai L."/>
            <person name="Eastwood N."/>
            <person name="Colbourne J.K."/>
            <person name="Zhou J."/>
            <person name="Mallon E."/>
            <person name="Orsini L."/>
        </authorList>
    </citation>
    <scope>NUCLEOTIDE SEQUENCE [LARGE SCALE GENOMIC DNA]</scope>
    <source>
        <strain evidence="1">LRV0_1</strain>
    </source>
</reference>
<evidence type="ECO:0000313" key="2">
    <source>
        <dbReference type="Proteomes" id="UP001234178"/>
    </source>
</evidence>
<dbReference type="Proteomes" id="UP001234178">
    <property type="component" value="Unassembled WGS sequence"/>
</dbReference>
<accession>A0ABQ9ZTW5</accession>
<name>A0ABQ9ZTW5_9CRUS</name>
<sequence length="140" mass="15371">MATRNCLVPPVLLASSLRGAPVSSFVNEANLEEEQTNIHPTMTGCRNRVSGYLDGLAGHARLYSRSIAPINRQADAYSRHSLSVDVQLKTGKQPKLASVKTIVDEEETRVTVRYAGFVDNERTVKRRSSVAKPGQARHTP</sequence>
<keyword evidence="2" id="KW-1185">Reference proteome</keyword>
<gene>
    <name evidence="1" type="ORF">OUZ56_031317</name>
</gene>